<name>F8P644_SERL9</name>
<gene>
    <name evidence="1" type="ORF">SERLADRAFT_397836</name>
</gene>
<evidence type="ECO:0000313" key="1">
    <source>
        <dbReference type="EMBL" id="EGO20911.1"/>
    </source>
</evidence>
<organism>
    <name type="scientific">Serpula lacrymans var. lacrymans (strain S7.9)</name>
    <name type="common">Dry rot fungus</name>
    <dbReference type="NCBI Taxonomy" id="578457"/>
    <lineage>
        <taxon>Eukaryota</taxon>
        <taxon>Fungi</taxon>
        <taxon>Dikarya</taxon>
        <taxon>Basidiomycota</taxon>
        <taxon>Agaricomycotina</taxon>
        <taxon>Agaricomycetes</taxon>
        <taxon>Agaricomycetidae</taxon>
        <taxon>Boletales</taxon>
        <taxon>Coniophorineae</taxon>
        <taxon>Serpulaceae</taxon>
        <taxon>Serpula</taxon>
    </lineage>
</organism>
<reference evidence="1" key="1">
    <citation type="submission" date="2011-04" db="EMBL/GenBank/DDBJ databases">
        <title>Evolution of plant cell wall degrading machinery underlies the functional diversity of forest fungi.</title>
        <authorList>
            <consortium name="US DOE Joint Genome Institute (JGI-PGF)"/>
            <person name="Eastwood D.C."/>
            <person name="Floudas D."/>
            <person name="Binder M."/>
            <person name="Majcherczyk A."/>
            <person name="Schneider P."/>
            <person name="Aerts A."/>
            <person name="Asiegbu F.O."/>
            <person name="Baker S.E."/>
            <person name="Barry K."/>
            <person name="Bendiksby M."/>
            <person name="Blumentritt M."/>
            <person name="Coutinho P.M."/>
            <person name="Cullen D."/>
            <person name="Cullen D."/>
            <person name="Gathman A."/>
            <person name="Goodell B."/>
            <person name="Henrissat B."/>
            <person name="Ihrmark K."/>
            <person name="Kauserud H."/>
            <person name="Kohler A."/>
            <person name="LaButti K."/>
            <person name="Lapidus A."/>
            <person name="Lavin J.L."/>
            <person name="Lee Y.-H."/>
            <person name="Lindquist E."/>
            <person name="Lilly W."/>
            <person name="Lucas S."/>
            <person name="Morin E."/>
            <person name="Murat C."/>
            <person name="Oguiza J.A."/>
            <person name="Park J."/>
            <person name="Pisabarro A.G."/>
            <person name="Riley R."/>
            <person name="Rosling A."/>
            <person name="Salamov A."/>
            <person name="Schmidt O."/>
            <person name="Schmutz J."/>
            <person name="Skrede I."/>
            <person name="Stenlid J."/>
            <person name="Wiebenga A."/>
            <person name="Xie X."/>
            <person name="Kues U."/>
            <person name="Hibbett D.S."/>
            <person name="Hoffmeister D."/>
            <person name="Hogberg N."/>
            <person name="Martin F."/>
            <person name="Grigoriev I.V."/>
            <person name="Watkinson S.C."/>
        </authorList>
    </citation>
    <scope>NUCLEOTIDE SEQUENCE</scope>
    <source>
        <strain evidence="1">S7.9</strain>
    </source>
</reference>
<dbReference type="RefSeq" id="XP_007321868.1">
    <property type="nucleotide sequence ID" value="XM_007321806.1"/>
</dbReference>
<dbReference type="HOGENOM" id="CLU_3015634_0_0_1"/>
<dbReference type="Proteomes" id="UP000008064">
    <property type="component" value="Unassembled WGS sequence"/>
</dbReference>
<dbReference type="KEGG" id="sla:SERLADRAFT_397836"/>
<proteinExistence type="predicted"/>
<accession>F8P644</accession>
<dbReference type="OrthoDB" id="3055280at2759"/>
<sequence length="56" mass="6530">MAPWYEIPRDVSSAANEAKMGWAYLKRCTQSGSMRNRRRIWLTAERIEKLANQMGV</sequence>
<dbReference type="AlphaFoldDB" id="F8P644"/>
<dbReference type="EMBL" id="GL945439">
    <property type="protein sequence ID" value="EGO20911.1"/>
    <property type="molecule type" value="Genomic_DNA"/>
</dbReference>
<protein>
    <submittedName>
        <fullName evidence="1">Uncharacterized protein</fullName>
    </submittedName>
</protein>
<dbReference type="GeneID" id="18811849"/>